<evidence type="ECO:0000256" key="3">
    <source>
        <dbReference type="SAM" id="SignalP"/>
    </source>
</evidence>
<dbReference type="NCBIfam" id="TIGR01730">
    <property type="entry name" value="RND_mfp"/>
    <property type="match status" value="1"/>
</dbReference>
<dbReference type="InterPro" id="IPR058627">
    <property type="entry name" value="MdtA-like_C"/>
</dbReference>
<feature type="domain" description="CusB-like beta-barrel" evidence="4">
    <location>
        <begin position="218"/>
        <end position="289"/>
    </location>
</feature>
<gene>
    <name evidence="7" type="ORF">CCE28_07985</name>
</gene>
<dbReference type="AlphaFoldDB" id="A0A267MJX3"/>
<comment type="caution">
    <text evidence="7">The sequence shown here is derived from an EMBL/GenBank/DDBJ whole genome shotgun (WGS) entry which is preliminary data.</text>
</comment>
<feature type="domain" description="CzcB-like barrel-sandwich hybrid" evidence="6">
    <location>
        <begin position="66"/>
        <end position="203"/>
    </location>
</feature>
<protein>
    <submittedName>
        <fullName evidence="7">Uncharacterized protein</fullName>
    </submittedName>
</protein>
<evidence type="ECO:0000259" key="6">
    <source>
        <dbReference type="Pfam" id="PF25973"/>
    </source>
</evidence>
<proteinExistence type="inferred from homology"/>
<keyword evidence="3" id="KW-0732">Signal</keyword>
<dbReference type="InterPro" id="IPR058792">
    <property type="entry name" value="Beta-barrel_RND_2"/>
</dbReference>
<dbReference type="PANTHER" id="PTHR30469">
    <property type="entry name" value="MULTIDRUG RESISTANCE PROTEIN MDTA"/>
    <property type="match status" value="1"/>
</dbReference>
<dbReference type="RefSeq" id="WP_095132747.1">
    <property type="nucleotide sequence ID" value="NZ_NIBG01000005.1"/>
</dbReference>
<dbReference type="Gene3D" id="1.10.287.470">
    <property type="entry name" value="Helix hairpin bin"/>
    <property type="match status" value="1"/>
</dbReference>
<dbReference type="Pfam" id="PF25954">
    <property type="entry name" value="Beta-barrel_RND_2"/>
    <property type="match status" value="1"/>
</dbReference>
<dbReference type="OrthoDB" id="9810430at2"/>
<dbReference type="GO" id="GO:0015562">
    <property type="term" value="F:efflux transmembrane transporter activity"/>
    <property type="evidence" value="ECO:0007669"/>
    <property type="project" value="InterPro"/>
</dbReference>
<dbReference type="Gene3D" id="2.40.30.170">
    <property type="match status" value="1"/>
</dbReference>
<evidence type="ECO:0000256" key="1">
    <source>
        <dbReference type="ARBA" id="ARBA00009477"/>
    </source>
</evidence>
<dbReference type="InterPro" id="IPR006143">
    <property type="entry name" value="RND_pump_MFP"/>
</dbReference>
<dbReference type="Proteomes" id="UP000216024">
    <property type="component" value="Unassembled WGS sequence"/>
</dbReference>
<dbReference type="GO" id="GO:1990281">
    <property type="term" value="C:efflux pump complex"/>
    <property type="evidence" value="ECO:0007669"/>
    <property type="project" value="TreeGrafter"/>
</dbReference>
<keyword evidence="8" id="KW-1185">Reference proteome</keyword>
<dbReference type="EMBL" id="NIBG01000005">
    <property type="protein sequence ID" value="PAB59884.1"/>
    <property type="molecule type" value="Genomic_DNA"/>
</dbReference>
<name>A0A267MJX3_9FIRM</name>
<feature type="signal peptide" evidence="3">
    <location>
        <begin position="1"/>
        <end position="25"/>
    </location>
</feature>
<comment type="similarity">
    <text evidence="1">Belongs to the membrane fusion protein (MFP) (TC 8.A.1) family.</text>
</comment>
<keyword evidence="2" id="KW-0175">Coiled coil</keyword>
<dbReference type="Pfam" id="PF25973">
    <property type="entry name" value="BSH_CzcB"/>
    <property type="match status" value="1"/>
</dbReference>
<evidence type="ECO:0000313" key="8">
    <source>
        <dbReference type="Proteomes" id="UP000216024"/>
    </source>
</evidence>
<dbReference type="Gene3D" id="2.40.50.100">
    <property type="match status" value="1"/>
</dbReference>
<feature type="domain" description="Multidrug resistance protein MdtA-like C-terminal permuted SH3" evidence="5">
    <location>
        <begin position="298"/>
        <end position="354"/>
    </location>
</feature>
<feature type="chain" id="PRO_5039718826" evidence="3">
    <location>
        <begin position="26"/>
        <end position="368"/>
    </location>
</feature>
<dbReference type="InterPro" id="IPR058647">
    <property type="entry name" value="BSH_CzcB-like"/>
</dbReference>
<dbReference type="PROSITE" id="PS51257">
    <property type="entry name" value="PROKAR_LIPOPROTEIN"/>
    <property type="match status" value="1"/>
</dbReference>
<dbReference type="Gene3D" id="2.40.420.20">
    <property type="match status" value="1"/>
</dbReference>
<reference evidence="7 8" key="1">
    <citation type="submission" date="2017-06" db="EMBL/GenBank/DDBJ databases">
        <title>Draft genome sequence of anaerobic fermentative bacterium Anaeromicrobium sediminis DY2726D isolated from West Pacific Ocean sediments.</title>
        <authorList>
            <person name="Zeng X."/>
        </authorList>
    </citation>
    <scope>NUCLEOTIDE SEQUENCE [LARGE SCALE GENOMIC DNA]</scope>
    <source>
        <strain evidence="7 8">DY2726D</strain>
    </source>
</reference>
<evidence type="ECO:0000259" key="5">
    <source>
        <dbReference type="Pfam" id="PF25967"/>
    </source>
</evidence>
<sequence length="368" mass="40511">MKKFKMGAMVALTIGLLFSITGCGAKQAEAEVAQKKVVPVEVVELGTSTVTEEYDSFGKTYALEETTVSAKTKGEIKNINFNVGDKISKGDILYVVDSDTLVNSYDMQISSLEKSIKNLELQYNDALRTYNNTKTLYENSAASKNDLDNTQSQLNQIKLNLDQSKKDLELNKRERELSIGDTIVKSPISGIVAEKNIEVGEMAGNADFKIVNLNKINIKVNVAENVVNRINEGDHVDVYIESLNANYNGTISSISPIGTGNNSTYPVEIEVVNEGYKIRTGMFAQANFKIANLQDQIQVPKKSILKAQKEDYVYVVDMENNMPKKIVVETGIVSNGLVQVKNGLKAGDILVVTGQEYVDEKSEVKIVN</sequence>
<dbReference type="Pfam" id="PF25967">
    <property type="entry name" value="RND-MFP_C"/>
    <property type="match status" value="1"/>
</dbReference>
<evidence type="ECO:0000259" key="4">
    <source>
        <dbReference type="Pfam" id="PF25954"/>
    </source>
</evidence>
<dbReference type="SUPFAM" id="SSF111369">
    <property type="entry name" value="HlyD-like secretion proteins"/>
    <property type="match status" value="1"/>
</dbReference>
<dbReference type="PANTHER" id="PTHR30469:SF15">
    <property type="entry name" value="HLYD FAMILY OF SECRETION PROTEINS"/>
    <property type="match status" value="1"/>
</dbReference>
<accession>A0A267MJX3</accession>
<feature type="coiled-coil region" evidence="2">
    <location>
        <begin position="102"/>
        <end position="174"/>
    </location>
</feature>
<evidence type="ECO:0000313" key="7">
    <source>
        <dbReference type="EMBL" id="PAB59884.1"/>
    </source>
</evidence>
<evidence type="ECO:0000256" key="2">
    <source>
        <dbReference type="SAM" id="Coils"/>
    </source>
</evidence>
<organism evidence="7 8">
    <name type="scientific">Anaeromicrobium sediminis</name>
    <dbReference type="NCBI Taxonomy" id="1478221"/>
    <lineage>
        <taxon>Bacteria</taxon>
        <taxon>Bacillati</taxon>
        <taxon>Bacillota</taxon>
        <taxon>Clostridia</taxon>
        <taxon>Peptostreptococcales</taxon>
        <taxon>Thermotaleaceae</taxon>
        <taxon>Anaeromicrobium</taxon>
    </lineage>
</organism>